<dbReference type="GO" id="GO:0016559">
    <property type="term" value="P:peroxisome fission"/>
    <property type="evidence" value="ECO:0007669"/>
    <property type="project" value="InterPro"/>
</dbReference>
<reference evidence="6" key="1">
    <citation type="journal article" date="2020" name="Stud. Mycol.">
        <title>101 Dothideomycetes genomes: a test case for predicting lifestyles and emergence of pathogens.</title>
        <authorList>
            <person name="Haridas S."/>
            <person name="Albert R."/>
            <person name="Binder M."/>
            <person name="Bloem J."/>
            <person name="Labutti K."/>
            <person name="Salamov A."/>
            <person name="Andreopoulos B."/>
            <person name="Baker S."/>
            <person name="Barry K."/>
            <person name="Bills G."/>
            <person name="Bluhm B."/>
            <person name="Cannon C."/>
            <person name="Castanera R."/>
            <person name="Culley D."/>
            <person name="Daum C."/>
            <person name="Ezra D."/>
            <person name="Gonzalez J."/>
            <person name="Henrissat B."/>
            <person name="Kuo A."/>
            <person name="Liang C."/>
            <person name="Lipzen A."/>
            <person name="Lutzoni F."/>
            <person name="Magnuson J."/>
            <person name="Mondo S."/>
            <person name="Nolan M."/>
            <person name="Ohm R."/>
            <person name="Pangilinan J."/>
            <person name="Park H.-J."/>
            <person name="Ramirez L."/>
            <person name="Alfaro M."/>
            <person name="Sun H."/>
            <person name="Tritt A."/>
            <person name="Yoshinaga Y."/>
            <person name="Zwiers L.-H."/>
            <person name="Turgeon B."/>
            <person name="Goodwin S."/>
            <person name="Spatafora J."/>
            <person name="Crous P."/>
            <person name="Grigoriev I."/>
        </authorList>
    </citation>
    <scope>NUCLEOTIDE SEQUENCE</scope>
    <source>
        <strain evidence="6">CBS 125425</strain>
    </source>
</reference>
<protein>
    <recommendedName>
        <fullName evidence="8">Peroxin 11C</fullName>
    </recommendedName>
</protein>
<evidence type="ECO:0000256" key="4">
    <source>
        <dbReference type="ARBA" id="ARBA00046271"/>
    </source>
</evidence>
<dbReference type="InterPro" id="IPR008733">
    <property type="entry name" value="PEX11"/>
</dbReference>
<feature type="region of interest" description="Disordered" evidence="5">
    <location>
        <begin position="1"/>
        <end position="24"/>
    </location>
</feature>
<name>A0A9P4V0E4_9PLEO</name>
<evidence type="ECO:0000256" key="2">
    <source>
        <dbReference type="ARBA" id="ARBA00023136"/>
    </source>
</evidence>
<evidence type="ECO:0000313" key="6">
    <source>
        <dbReference type="EMBL" id="KAF2732076.1"/>
    </source>
</evidence>
<dbReference type="PANTHER" id="PTHR12652:SF25">
    <property type="entry name" value="MICROBODY (PEROXISOME) PROLIFERATION PROTEIN PEROXIN 11C (EUROFUNG)"/>
    <property type="match status" value="1"/>
</dbReference>
<comment type="subcellular location">
    <subcellularLocation>
        <location evidence="4">Peroxisome membrane</location>
    </subcellularLocation>
</comment>
<organism evidence="6 7">
    <name type="scientific">Polyplosphaeria fusca</name>
    <dbReference type="NCBI Taxonomy" id="682080"/>
    <lineage>
        <taxon>Eukaryota</taxon>
        <taxon>Fungi</taxon>
        <taxon>Dikarya</taxon>
        <taxon>Ascomycota</taxon>
        <taxon>Pezizomycotina</taxon>
        <taxon>Dothideomycetes</taxon>
        <taxon>Pleosporomycetidae</taxon>
        <taxon>Pleosporales</taxon>
        <taxon>Tetraplosphaeriaceae</taxon>
        <taxon>Polyplosphaeria</taxon>
    </lineage>
</organism>
<dbReference type="Proteomes" id="UP000799444">
    <property type="component" value="Unassembled WGS sequence"/>
</dbReference>
<evidence type="ECO:0000313" key="7">
    <source>
        <dbReference type="Proteomes" id="UP000799444"/>
    </source>
</evidence>
<sequence length="316" mass="34189">MSDQVAEPGAPSAKAADKASDKVTAKDVQVPSNALSAAQQVDHVILRLNKLLANPGGLSSFLSTLNYTLYIAAYLQPRTPSTSTLARHLLALLKPSSPYAKPPPTTLIPNAAAVSPIAALAGMISRARTTLRLLGLFPLYTWLRTLLAGRKPTADPVLHRIALLQCLSYTTYQALENVCTLVDNGVASKNIIAFLNRGDPSTARVYTWAYRAWLTGVSCDFLRLAREAQIEGKRRATRSQMQEDGRALAEDQDESDAKFDAKWWSDLMICSAWFPMALHFASAKGLPGWNLGVMGICGLVAGSTRTQALWGATLHP</sequence>
<keyword evidence="7" id="KW-1185">Reference proteome</keyword>
<dbReference type="PANTHER" id="PTHR12652">
    <property type="entry name" value="PEROXISOMAL BIOGENESIS FACTOR 11"/>
    <property type="match status" value="1"/>
</dbReference>
<gene>
    <name evidence="6" type="ORF">EJ04DRAFT_514116</name>
</gene>
<dbReference type="AlphaFoldDB" id="A0A9P4V0E4"/>
<keyword evidence="2" id="KW-0472">Membrane</keyword>
<accession>A0A9P4V0E4</accession>
<comment type="caution">
    <text evidence="6">The sequence shown here is derived from an EMBL/GenBank/DDBJ whole genome shotgun (WGS) entry which is preliminary data.</text>
</comment>
<keyword evidence="3" id="KW-0576">Peroxisome</keyword>
<dbReference type="GO" id="GO:0005778">
    <property type="term" value="C:peroxisomal membrane"/>
    <property type="evidence" value="ECO:0007669"/>
    <property type="project" value="UniProtKB-SubCell"/>
</dbReference>
<evidence type="ECO:0000256" key="1">
    <source>
        <dbReference type="ARBA" id="ARBA00022593"/>
    </source>
</evidence>
<evidence type="ECO:0000256" key="5">
    <source>
        <dbReference type="SAM" id="MobiDB-lite"/>
    </source>
</evidence>
<dbReference type="OrthoDB" id="10005898at2759"/>
<dbReference type="EMBL" id="ML996183">
    <property type="protein sequence ID" value="KAF2732076.1"/>
    <property type="molecule type" value="Genomic_DNA"/>
</dbReference>
<dbReference type="Pfam" id="PF05648">
    <property type="entry name" value="PEX11"/>
    <property type="match status" value="1"/>
</dbReference>
<proteinExistence type="predicted"/>
<keyword evidence="1" id="KW-0962">Peroxisome biogenesis</keyword>
<evidence type="ECO:0008006" key="8">
    <source>
        <dbReference type="Google" id="ProtNLM"/>
    </source>
</evidence>
<evidence type="ECO:0000256" key="3">
    <source>
        <dbReference type="ARBA" id="ARBA00023140"/>
    </source>
</evidence>
<feature type="compositionally biased region" description="Basic and acidic residues" evidence="5">
    <location>
        <begin position="15"/>
        <end position="24"/>
    </location>
</feature>